<reference evidence="1 2" key="1">
    <citation type="journal article" date="2014" name="Genome Announc.">
        <title>Draft genome sequence of Sclerotinia borealis, a psychrophilic plant pathogenic fungus.</title>
        <authorList>
            <person name="Mardanov A.V."/>
            <person name="Beletsky A.V."/>
            <person name="Kadnikov V.V."/>
            <person name="Ignatov A.N."/>
            <person name="Ravin N.V."/>
        </authorList>
    </citation>
    <scope>NUCLEOTIDE SEQUENCE [LARGE SCALE GENOMIC DNA]</scope>
    <source>
        <strain evidence="2">F-4157</strain>
    </source>
</reference>
<dbReference type="HOGENOM" id="CLU_044629_0_0_1"/>
<organism evidence="1 2">
    <name type="scientific">Sclerotinia borealis (strain F-4128)</name>
    <dbReference type="NCBI Taxonomy" id="1432307"/>
    <lineage>
        <taxon>Eukaryota</taxon>
        <taxon>Fungi</taxon>
        <taxon>Dikarya</taxon>
        <taxon>Ascomycota</taxon>
        <taxon>Pezizomycotina</taxon>
        <taxon>Leotiomycetes</taxon>
        <taxon>Helotiales</taxon>
        <taxon>Sclerotiniaceae</taxon>
        <taxon>Sclerotinia</taxon>
    </lineage>
</organism>
<evidence type="ECO:0008006" key="3">
    <source>
        <dbReference type="Google" id="ProtNLM"/>
    </source>
</evidence>
<dbReference type="PANTHER" id="PTHR13271">
    <property type="entry name" value="UNCHARACTERIZED PUTATIVE METHYLTRANSFERASE"/>
    <property type="match status" value="1"/>
</dbReference>
<dbReference type="EMBL" id="AYSA01000121">
    <property type="protein sequence ID" value="ESZ96834.1"/>
    <property type="molecule type" value="Genomic_DNA"/>
</dbReference>
<dbReference type="InterPro" id="IPR046341">
    <property type="entry name" value="SET_dom_sf"/>
</dbReference>
<sequence>MIFSPLPLSSLPAWSKLNNVDFLDTAVSSMTLEIEMSDHSEEVVQRGIITTRALSSVDTFDIPTLLEIPKELVLCREFLLEERKLDSHFEQLRELVGWKSFRLDIMLFLLMQMTIARNNTLLDCSVFEGSETGKCDNCNLAGEQECLLSTVTSQTEENINVGVSNPWSEYVRFLPETLTIPTMWNDAERMLLIGTSLEISVDGKMGLLSQEFEDLREKTIGIPWCNSCWWQDGSLEPLLMSDWIRLDAWYRSRSLELPSFGEVMVPCLDMANHSFESNAYWDETSNGNVSLLLRPDMQLDEKNQITINYGDTKSHAETLYSYGFQDKGNKCTALVLNVSPQVIDPLHNAKVAATHERPVVRICRDEDGEISWESPYLYFFSLNEEDGLEFKTLQEVDGSHGSLCVFWQEADVTESVDTFETLISGHELADVFKVRVLSLLHDRIQQQVARLYASTQMAHTLVDQGMVSVGAQIEADGLREIETDVLEVALETISGQKTELLETESVCQYLRSMSSNAEQIPAMPEPKEEDDFS</sequence>
<protein>
    <recommendedName>
        <fullName evidence="3">SET domain-containing protein</fullName>
    </recommendedName>
</protein>
<name>W9CQG2_SCLBF</name>
<dbReference type="InterPro" id="IPR050600">
    <property type="entry name" value="SETD3_SETD6_MTase"/>
</dbReference>
<gene>
    <name evidence="1" type="ORF">SBOR_2782</name>
</gene>
<dbReference type="AlphaFoldDB" id="W9CQG2"/>
<evidence type="ECO:0000313" key="1">
    <source>
        <dbReference type="EMBL" id="ESZ96834.1"/>
    </source>
</evidence>
<dbReference type="PANTHER" id="PTHR13271:SF76">
    <property type="entry name" value="SET DOMAIN-CONTAINING PROTEIN 8"/>
    <property type="match status" value="1"/>
</dbReference>
<dbReference type="OrthoDB" id="441812at2759"/>
<dbReference type="SUPFAM" id="SSF82199">
    <property type="entry name" value="SET domain"/>
    <property type="match status" value="1"/>
</dbReference>
<dbReference type="GO" id="GO:0016279">
    <property type="term" value="F:protein-lysine N-methyltransferase activity"/>
    <property type="evidence" value="ECO:0007669"/>
    <property type="project" value="TreeGrafter"/>
</dbReference>
<dbReference type="Proteomes" id="UP000019487">
    <property type="component" value="Unassembled WGS sequence"/>
</dbReference>
<evidence type="ECO:0000313" key="2">
    <source>
        <dbReference type="Proteomes" id="UP000019487"/>
    </source>
</evidence>
<accession>W9CQG2</accession>
<dbReference type="STRING" id="1432307.W9CQG2"/>
<dbReference type="Gene3D" id="3.90.1410.10">
    <property type="entry name" value="set domain protein methyltransferase, domain 1"/>
    <property type="match status" value="1"/>
</dbReference>
<dbReference type="CDD" id="cd10527">
    <property type="entry name" value="SET_LSMT"/>
    <property type="match status" value="1"/>
</dbReference>
<comment type="caution">
    <text evidence="1">The sequence shown here is derived from an EMBL/GenBank/DDBJ whole genome shotgun (WGS) entry which is preliminary data.</text>
</comment>
<keyword evidence="2" id="KW-1185">Reference proteome</keyword>
<proteinExistence type="predicted"/>
<dbReference type="GO" id="GO:0005634">
    <property type="term" value="C:nucleus"/>
    <property type="evidence" value="ECO:0007669"/>
    <property type="project" value="TreeGrafter"/>
</dbReference>